<feature type="compositionally biased region" description="Low complexity" evidence="6">
    <location>
        <begin position="262"/>
        <end position="280"/>
    </location>
</feature>
<feature type="compositionally biased region" description="Low complexity" evidence="6">
    <location>
        <begin position="183"/>
        <end position="210"/>
    </location>
</feature>
<dbReference type="RefSeq" id="XP_004356883.1">
    <property type="nucleotide sequence ID" value="XM_004356830.1"/>
</dbReference>
<feature type="compositionally biased region" description="Low complexity" evidence="6">
    <location>
        <begin position="881"/>
        <end position="891"/>
    </location>
</feature>
<feature type="region of interest" description="Disordered" evidence="6">
    <location>
        <begin position="348"/>
        <end position="393"/>
    </location>
</feature>
<dbReference type="InterPro" id="IPR009025">
    <property type="entry name" value="RBP11-like_dimer"/>
</dbReference>
<dbReference type="Proteomes" id="UP000007797">
    <property type="component" value="Unassembled WGS sequence"/>
</dbReference>
<dbReference type="Gene3D" id="3.40.50.300">
    <property type="entry name" value="P-loop containing nucleotide triphosphate hydrolases"/>
    <property type="match status" value="1"/>
</dbReference>
<dbReference type="CDD" id="cd06926">
    <property type="entry name" value="RNAP_II_RPB11"/>
    <property type="match status" value="1"/>
</dbReference>
<feature type="region of interest" description="Disordered" evidence="6">
    <location>
        <begin position="869"/>
        <end position="895"/>
    </location>
</feature>
<dbReference type="InterPro" id="IPR036603">
    <property type="entry name" value="RBP11-like"/>
</dbReference>
<dbReference type="GO" id="GO:0003899">
    <property type="term" value="F:DNA-directed RNA polymerase activity"/>
    <property type="evidence" value="ECO:0007669"/>
    <property type="project" value="InterPro"/>
</dbReference>
<evidence type="ECO:0000259" key="7">
    <source>
        <dbReference type="Pfam" id="PF13656"/>
    </source>
</evidence>
<dbReference type="InterPro" id="IPR022905">
    <property type="entry name" value="Rpo11-like"/>
</dbReference>
<keyword evidence="4" id="KW-0539">Nucleus</keyword>
<dbReference type="GO" id="GO:0003677">
    <property type="term" value="F:DNA binding"/>
    <property type="evidence" value="ECO:0007669"/>
    <property type="project" value="InterPro"/>
</dbReference>
<feature type="region of interest" description="Disordered" evidence="6">
    <location>
        <begin position="630"/>
        <end position="651"/>
    </location>
</feature>
<dbReference type="Gene3D" id="3.30.1360.10">
    <property type="entry name" value="RNA polymerase, RBP11-like subunit"/>
    <property type="match status" value="1"/>
</dbReference>
<accession>F4Q1X1</accession>
<comment type="similarity">
    <text evidence="5">Belongs to the archaeal Rpo11/eukaryotic RPB11/RPC19 RNA polymerase subunit family.</text>
</comment>
<dbReference type="OrthoDB" id="10248581at2759"/>
<organism evidence="8 9">
    <name type="scientific">Cavenderia fasciculata</name>
    <name type="common">Slime mold</name>
    <name type="synonym">Dictyostelium fasciculatum</name>
    <dbReference type="NCBI Taxonomy" id="261658"/>
    <lineage>
        <taxon>Eukaryota</taxon>
        <taxon>Amoebozoa</taxon>
        <taxon>Evosea</taxon>
        <taxon>Eumycetozoa</taxon>
        <taxon>Dictyostelia</taxon>
        <taxon>Acytosteliales</taxon>
        <taxon>Cavenderiaceae</taxon>
        <taxon>Cavenderia</taxon>
    </lineage>
</organism>
<proteinExistence type="inferred from homology"/>
<sequence>MNAPDRFELFVLPDDAKKISMTKDTKIPNACMFTILKEDHTLGNLIRMQLVGDPDVKFAGYRMPHPLEHNITIKIQTFPQSTPIQALEGSIHCLIDEFQKLEIGFINQMNKKKSTTDTYMKNYKMLRSSSTSSSYLLINSLKYTTNRSTTSSILTTLIGGQQQQQASLSLITRQYITTTDIRSSPSKSSSSSSSPTSTTTTTTSTTSKPPKQQHKSRGGEKKGERGRPKTKVSQDDLKSLLRGHQEKVKEKNKEKKKKDSTTKQQQQRSSSSSSSNNMKTPDNIGYHLDFQMTSRIGLNMKRDASNLKDQSHLSGNLGYDIKIPTDLVSRKIIKDREISEQLYQSLNNKKSHHQQQPLPQLQSHQQQQQQQQQPSQQSQPPPPPPPPPLSMDESSSIEVMESLYDLVPHNSIPHLGTVGFIGTQGSDKSSIIESLLGVRLYEKNNLNRNIAVSCIRTRGDVYFEVIEGGWRNSGKLYDIEQVRKKVAEINTSKSLSNRDLVSVIPIEIVYAAPHLHNIKLVDFVPHSLDTHQRDILSKVNSSVTNYLFQTDPIKRTIVFCTESFRGPLDSDYQSVHVVDHLYSNTIGVLTKMDKLLFDDSDTNSNILDEAASMIQNKKYHFNSGWVGFCSNSDHQQPPPPPQQDSSGEKETRFPLQYSTTDSFKFNLEKIEQYNKEIKESIEIQHSLKIEKVGPNSIWNKILYLYIFRNRNEINSLVQNSLKYLQMKSTVMTSMANVLSKWEKREKSAHFKLLTHPSSQESILIKIFDETLIEAFKLEEKDIHGHHLLPNVKRYSETKFTEKYKQLQDYLGHPVPIKKSDAIVSPINYNHYVTEWTRFLGSPELSQTSLADHLRHHLEDLKQHCKLYPDAIQPPAPKQHNTSSSSSSSTTTHQQLSKQQVEFENWNASYRKTVSKLLKQSFELKIPTIINSSIMQLTAHLQPIERFYLMKTGEAITKSLDTNIFKHQIYKEQTPSLSYEEFRSVLHYYYPLQPSTTHNPSPNPSSIMPTSSADLPKVILSPFSVEWTQVYLRGVSIKIANDIVKCALHNIIIPTILQTNQSIFLHEMEPIDSLKSSLSELEKEILPKEASALKIGSLCNLQISTSSLQSNINGALNLINDLEDKSRSN</sequence>
<comment type="subcellular location">
    <subcellularLocation>
        <location evidence="1">Nucleus</location>
    </subcellularLocation>
</comment>
<dbReference type="InterPro" id="IPR027417">
    <property type="entry name" value="P-loop_NTPase"/>
</dbReference>
<dbReference type="GO" id="GO:0006366">
    <property type="term" value="P:transcription by RNA polymerase II"/>
    <property type="evidence" value="ECO:0007669"/>
    <property type="project" value="InterPro"/>
</dbReference>
<evidence type="ECO:0000256" key="1">
    <source>
        <dbReference type="ARBA" id="ARBA00004123"/>
    </source>
</evidence>
<dbReference type="InterPro" id="IPR008193">
    <property type="entry name" value="RNA_pol_Rpb11_13-16kDa_CS"/>
</dbReference>
<dbReference type="PANTHER" id="PTHR13946">
    <property type="entry name" value="DNA-DIRECTED RNA POLYMERASE I,II,III"/>
    <property type="match status" value="1"/>
</dbReference>
<dbReference type="SUPFAM" id="SSF52540">
    <property type="entry name" value="P-loop containing nucleoside triphosphate hydrolases"/>
    <property type="match status" value="1"/>
</dbReference>
<keyword evidence="3" id="KW-0804">Transcription</keyword>
<feature type="compositionally biased region" description="Low complexity" evidence="6">
    <location>
        <begin position="354"/>
        <end position="378"/>
    </location>
</feature>
<dbReference type="Pfam" id="PF13656">
    <property type="entry name" value="RNA_pol_L_2"/>
    <property type="match status" value="1"/>
</dbReference>
<evidence type="ECO:0000256" key="3">
    <source>
        <dbReference type="ARBA" id="ARBA00023163"/>
    </source>
</evidence>
<dbReference type="EMBL" id="GL883020">
    <property type="protein sequence ID" value="EGG17991.1"/>
    <property type="molecule type" value="Genomic_DNA"/>
</dbReference>
<gene>
    <name evidence="8" type="ORF">DFA_06657</name>
</gene>
<evidence type="ECO:0000313" key="9">
    <source>
        <dbReference type="Proteomes" id="UP000007797"/>
    </source>
</evidence>
<dbReference type="PANTHER" id="PTHR13946:SF16">
    <property type="entry name" value="DNA-DIRECTED RNA POLYMERASE II SUBUNIT RPB11"/>
    <property type="match status" value="1"/>
</dbReference>
<dbReference type="GO" id="GO:0046983">
    <property type="term" value="F:protein dimerization activity"/>
    <property type="evidence" value="ECO:0007669"/>
    <property type="project" value="InterPro"/>
</dbReference>
<evidence type="ECO:0000313" key="8">
    <source>
        <dbReference type="EMBL" id="EGG17991.1"/>
    </source>
</evidence>
<feature type="domain" description="DNA-directed RNA polymerase RBP11-like dimerisation" evidence="7">
    <location>
        <begin position="31"/>
        <end position="102"/>
    </location>
</feature>
<dbReference type="KEGG" id="dfa:DFA_06657"/>
<dbReference type="AlphaFoldDB" id="F4Q1X1"/>
<protein>
    <submittedName>
        <fullName evidence="8">RNA polymerase II core subunit</fullName>
    </submittedName>
</protein>
<dbReference type="GO" id="GO:0005665">
    <property type="term" value="C:RNA polymerase II, core complex"/>
    <property type="evidence" value="ECO:0007669"/>
    <property type="project" value="InterPro"/>
</dbReference>
<evidence type="ECO:0000256" key="4">
    <source>
        <dbReference type="ARBA" id="ARBA00023242"/>
    </source>
</evidence>
<dbReference type="HAMAP" id="MF_00261">
    <property type="entry name" value="RNApol_arch_Rpo11"/>
    <property type="match status" value="1"/>
</dbReference>
<feature type="compositionally biased region" description="Pro residues" evidence="6">
    <location>
        <begin position="379"/>
        <end position="389"/>
    </location>
</feature>
<feature type="region of interest" description="Disordered" evidence="6">
    <location>
        <begin position="180"/>
        <end position="285"/>
    </location>
</feature>
<keyword evidence="9" id="KW-1185">Reference proteome</keyword>
<evidence type="ECO:0000256" key="5">
    <source>
        <dbReference type="ARBA" id="ARBA00025751"/>
    </source>
</evidence>
<evidence type="ECO:0000256" key="2">
    <source>
        <dbReference type="ARBA" id="ARBA00022478"/>
    </source>
</evidence>
<keyword evidence="2" id="KW-0240">DNA-directed RNA polymerase</keyword>
<reference evidence="9" key="1">
    <citation type="journal article" date="2011" name="Genome Res.">
        <title>Phylogeny-wide analysis of social amoeba genomes highlights ancient origins for complex intercellular communication.</title>
        <authorList>
            <person name="Heidel A.J."/>
            <person name="Lawal H.M."/>
            <person name="Felder M."/>
            <person name="Schilde C."/>
            <person name="Helps N.R."/>
            <person name="Tunggal B."/>
            <person name="Rivero F."/>
            <person name="John U."/>
            <person name="Schleicher M."/>
            <person name="Eichinger L."/>
            <person name="Platzer M."/>
            <person name="Noegel A.A."/>
            <person name="Schaap P."/>
            <person name="Gloeckner G."/>
        </authorList>
    </citation>
    <scope>NUCLEOTIDE SEQUENCE [LARGE SCALE GENOMIC DNA]</scope>
    <source>
        <strain evidence="9">SH3</strain>
    </source>
</reference>
<dbReference type="InterPro" id="IPR037685">
    <property type="entry name" value="RBP11"/>
</dbReference>
<evidence type="ECO:0000256" key="6">
    <source>
        <dbReference type="SAM" id="MobiDB-lite"/>
    </source>
</evidence>
<dbReference type="GeneID" id="14870207"/>
<dbReference type="SUPFAM" id="SSF55257">
    <property type="entry name" value="RBP11-like subunits of RNA polymerase"/>
    <property type="match status" value="1"/>
</dbReference>
<name>F4Q1X1_CACFS</name>
<dbReference type="PROSITE" id="PS01154">
    <property type="entry name" value="RNA_POL_L_13KD"/>
    <property type="match status" value="1"/>
</dbReference>
<dbReference type="STRING" id="1054147.F4Q1X1"/>
<feature type="compositionally biased region" description="Basic and acidic residues" evidence="6">
    <location>
        <begin position="217"/>
        <end position="261"/>
    </location>
</feature>